<comment type="caution">
    <text evidence="1">The sequence shown here is derived from an EMBL/GenBank/DDBJ whole genome shotgun (WGS) entry which is preliminary data.</text>
</comment>
<keyword evidence="2" id="KW-1185">Reference proteome</keyword>
<evidence type="ECO:0000313" key="1">
    <source>
        <dbReference type="EMBL" id="TNV77936.1"/>
    </source>
</evidence>
<proteinExistence type="predicted"/>
<gene>
    <name evidence="1" type="ORF">FGO68_gene3256</name>
</gene>
<dbReference type="EMBL" id="RRYP01011130">
    <property type="protein sequence ID" value="TNV77936.1"/>
    <property type="molecule type" value="Genomic_DNA"/>
</dbReference>
<accession>A0A8J8NPM0</accession>
<protein>
    <submittedName>
        <fullName evidence="1">Uncharacterized protein</fullName>
    </submittedName>
</protein>
<organism evidence="1 2">
    <name type="scientific">Halteria grandinella</name>
    <dbReference type="NCBI Taxonomy" id="5974"/>
    <lineage>
        <taxon>Eukaryota</taxon>
        <taxon>Sar</taxon>
        <taxon>Alveolata</taxon>
        <taxon>Ciliophora</taxon>
        <taxon>Intramacronucleata</taxon>
        <taxon>Spirotrichea</taxon>
        <taxon>Stichotrichia</taxon>
        <taxon>Sporadotrichida</taxon>
        <taxon>Halteriidae</taxon>
        <taxon>Halteria</taxon>
    </lineage>
</organism>
<name>A0A8J8NPM0_HALGN</name>
<reference evidence="1" key="1">
    <citation type="submission" date="2019-06" db="EMBL/GenBank/DDBJ databases">
        <authorList>
            <person name="Zheng W."/>
        </authorList>
    </citation>
    <scope>NUCLEOTIDE SEQUENCE</scope>
    <source>
        <strain evidence="1">QDHG01</strain>
    </source>
</reference>
<dbReference type="Proteomes" id="UP000785679">
    <property type="component" value="Unassembled WGS sequence"/>
</dbReference>
<dbReference type="AlphaFoldDB" id="A0A8J8NPM0"/>
<sequence>MVPNLNTDRSRQVDQQYLNALPSRLGGGTDRTLSLPLNPLSQSAPQHPLHLANQLKSYMKATVNLLDSQGRIPPEAYFPQANTRELQEHNSRYLQSMDKRLDQNVHLKQSYEADKVKRESEIYDAMNNRLNHHQGRGAGHGILSMGGARQIIG</sequence>
<evidence type="ECO:0000313" key="2">
    <source>
        <dbReference type="Proteomes" id="UP000785679"/>
    </source>
</evidence>